<feature type="region of interest" description="Disordered" evidence="1">
    <location>
        <begin position="1687"/>
        <end position="1767"/>
    </location>
</feature>
<evidence type="ECO:0000313" key="3">
    <source>
        <dbReference type="EMBL" id="EFO84617.1"/>
    </source>
</evidence>
<dbReference type="EMBL" id="DS268418">
    <property type="protein sequence ID" value="EFO84617.1"/>
    <property type="molecule type" value="Genomic_DNA"/>
</dbReference>
<dbReference type="PANTHER" id="PTHR21224:SF1">
    <property type="entry name" value="INTEGRATOR COMPLEX SUBUNIT 1"/>
    <property type="match status" value="1"/>
</dbReference>
<sequence>MERKKHKRLNDTIMKPEDLKKSRGMQGPSTSGTTGGIKAKLNFGPSGTGIPPKPTLNSSVNPSQSSHHVRPFLDDKWKEFGETIILNLETFEKSVEEAVSANNFQKVARLFVAALKSFVTGDKLKIELRIMATISATVKIHGSKLNVTDRLYSHNTSFQHIPLHRGLLFILCHSKSYPENVLELLITIITSLVEQQQILDKCYITAFLNDSIGMNVGIGTINRCTWIENKFSRELVARIMSPFGTCFPDPEMYTNCQVENFPMSEFIIFFRQVIGANGRQSRLDTGPRSEEDKNQIEVYLEFLKPWFDTIRGEVLPKPLFRALCLLCGSEHVRFFIANRLEIWITLQKFHREISELLLVLGTNINAKNYELDRDVIDILLKLNTKNMKTRTVVGPFTAALKRICEIPANAEIVLESLFINETGPPQNRSPTNLQTIYMLLSSHPVETTRALARITSKELFKERDNSIKMLRAFLRELIRGFYHSRPIGDFPFSVFAETMFQEVKKRGEADEIPVLVCDLVSQIPLATISSLLLSRDTAFSNKYNNPLESTGESPLVPPEARIARTNFQTEYITYSEKVIEFLAESKRIFFDEHTHIRSFSLLLFLETQRELYTMVEMAAVTESEINNCVKIFGECGISEKMILLVSEINLRSKVILKPIFQICREETQLPQKSLLELVSALTQRAAIYHPLHSTPHQPLVQFTSPFKLIDALLKMTIYPKSEYTRQTPVLCHKKFFWTAWNSILLWVGAGTEICPFFKEIYDGYAILRYIIQCILTRKYQFPQAFEGKSAAEMAKHDALTIVNEAKAFKQFGGEVPSPKDSLIFPKKNEFRAPVLLEEIRVYAEKFNLASRFARCTSPPLLFLLISTVGAQNSLFAVREMLSSDAKTAGILTSECVFHALMFYFDSQRNRDIEHNSKDVIKALIREAELNLKSKEPIEKDFLLNSFVSSLASPKISVRNAAVNTFSKLFPSDSEEKPFDIIQLAKVPRFESKKLKYMETMASAVLVESNTHLANAYIQFLTVNGFESTDDHTLARAVCRALTIDCLPLHTSLCEYFLQYVDMCTEIHKVTDVKSLDASLCCVDFGDHKVALSREVPIAVIKLLAKYDNNKKKNNLPFETLVQIWLTPGSIPKIVDRKTGGLRRLLSLQMRKEMLKSVEQRVVDAALEDLSEKDAQEFVLVSRMSRETAEKVIKKAENVSFLLFSLHFHHIIFQMSIKGIQRPTLSNMYILIRGYRMLGVESGESLVNRVKEELDRLDTVISKEEPMEVDMELLSNDIPSEFLCSYQNSENHSVFSNMKTGKMEPSDITNWLKINCAPANAKSMSKDSKLTFHLPSIFIQSSMNEEKCSLACLSYIEANLKYFLSHESAFQTLIVIIDSAANRFDFVRKRLETFAVKILKSVSPPGSVLGILQKHAANCIKITQKGVKKSVETASTFAEFAASIRKIAISDNREMKEKRLVDDFMATFMEDKGEVVDSEDVNVFIRSIRNVYFGGNPETTAERCLSNRWSPQLRKIVCTSILERYKPELCPIFVFRLMASYCKKFPIASYSEMFTVRKDDKFVLNRNSFKTSVLYFCDVALKTDEYDLPIVNLIAAFEKQGSTQTGFYFGQALLQTSCANTKPIIRRTAKRLLETMGDRLLYLQYKSGVASSMRILTNVESRESCIRRCEQIVDRLVEMPLDPNAALSEDICEEDRQTKEAASTSKESRSDDNDRDQKYNGKRGLDSRRGGPPAKKGRYITAKDLPGPLGTTSEAAEESTSTEDQTQAAVKREWIATSHAMTRFVSLLREHPNIVKMKFPVLANYVSRVNAMSRKELREEKRISKVELILQSVVALCQHMKPEEMSSVDTALSNCLEFYEKHLDEGGYGIKEQTAFAELTIRACAEYLNHSFIEARTFLRDNRQLVERVCKRCHDRYNVEMVLDNCQPISI</sequence>
<feature type="domain" description="Integrator complex subunit 1 RPB2-binding" evidence="2">
    <location>
        <begin position="293"/>
        <end position="452"/>
    </location>
</feature>
<dbReference type="Proteomes" id="UP000008281">
    <property type="component" value="Unassembled WGS sequence"/>
</dbReference>
<dbReference type="OMA" id="CNMRTAI"/>
<dbReference type="eggNOG" id="KOG4596">
    <property type="taxonomic scope" value="Eukaryota"/>
</dbReference>
<gene>
    <name evidence="3" type="ORF">CRE_03957</name>
</gene>
<reference evidence="3" key="1">
    <citation type="submission" date="2007-07" db="EMBL/GenBank/DDBJ databases">
        <title>PCAP assembly of the Caenorhabditis remanei genome.</title>
        <authorList>
            <consortium name="The Caenorhabditis remanei Sequencing Consortium"/>
            <person name="Wilson R.K."/>
        </authorList>
    </citation>
    <scope>NUCLEOTIDE SEQUENCE [LARGE SCALE GENOMIC DNA]</scope>
    <source>
        <strain evidence="3">PB4641</strain>
    </source>
</reference>
<organism evidence="4">
    <name type="scientific">Caenorhabditis remanei</name>
    <name type="common">Caenorhabditis vulgaris</name>
    <dbReference type="NCBI Taxonomy" id="31234"/>
    <lineage>
        <taxon>Eukaryota</taxon>
        <taxon>Metazoa</taxon>
        <taxon>Ecdysozoa</taxon>
        <taxon>Nematoda</taxon>
        <taxon>Chromadorea</taxon>
        <taxon>Rhabditida</taxon>
        <taxon>Rhabditina</taxon>
        <taxon>Rhabditomorpha</taxon>
        <taxon>Rhabditoidea</taxon>
        <taxon>Rhabditidae</taxon>
        <taxon>Peloderinae</taxon>
        <taxon>Caenorhabditis</taxon>
    </lineage>
</organism>
<evidence type="ECO:0000259" key="2">
    <source>
        <dbReference type="Pfam" id="PF12432"/>
    </source>
</evidence>
<feature type="compositionally biased region" description="Basic and acidic residues" evidence="1">
    <location>
        <begin position="1705"/>
        <end position="1728"/>
    </location>
</feature>
<feature type="domain" description="Integrator complex subunit 1 RPB2-binding" evidence="2">
    <location>
        <begin position="1016"/>
        <end position="1192"/>
    </location>
</feature>
<dbReference type="InterPro" id="IPR038902">
    <property type="entry name" value="INTS1"/>
</dbReference>
<dbReference type="InParanoid" id="E3LY17"/>
<dbReference type="STRING" id="31234.E3LY17"/>
<dbReference type="Pfam" id="PF12432">
    <property type="entry name" value="INTS1_RP2B-bd"/>
    <property type="match status" value="2"/>
</dbReference>
<dbReference type="GO" id="GO:0032039">
    <property type="term" value="C:integrator complex"/>
    <property type="evidence" value="ECO:0007669"/>
    <property type="project" value="InterPro"/>
</dbReference>
<dbReference type="GO" id="GO:0034474">
    <property type="term" value="P:U2 snRNA 3'-end processing"/>
    <property type="evidence" value="ECO:0007669"/>
    <property type="project" value="InterPro"/>
</dbReference>
<dbReference type="FunCoup" id="E3LY17">
    <property type="interactions" value="260"/>
</dbReference>
<proteinExistence type="predicted"/>
<accession>E3LY17</accession>
<feature type="compositionally biased region" description="Polar residues" evidence="1">
    <location>
        <begin position="55"/>
        <end position="66"/>
    </location>
</feature>
<dbReference type="PANTHER" id="PTHR21224">
    <property type="entry name" value="INTEGRATOR COMPLEX SUBUNIT 1"/>
    <property type="match status" value="1"/>
</dbReference>
<dbReference type="HOGENOM" id="CLU_236617_0_0_1"/>
<protein>
    <recommendedName>
        <fullName evidence="2">Integrator complex subunit 1 RPB2-binding domain-containing protein</fullName>
    </recommendedName>
</protein>
<evidence type="ECO:0000313" key="4">
    <source>
        <dbReference type="Proteomes" id="UP000008281"/>
    </source>
</evidence>
<keyword evidence="4" id="KW-1185">Reference proteome</keyword>
<evidence type="ECO:0000256" key="1">
    <source>
        <dbReference type="SAM" id="MobiDB-lite"/>
    </source>
</evidence>
<dbReference type="InterPro" id="IPR022145">
    <property type="entry name" value="INTS1_RPB2-bd"/>
</dbReference>
<name>E3LY17_CAERE</name>
<feature type="region of interest" description="Disordered" evidence="1">
    <location>
        <begin position="1"/>
        <end position="67"/>
    </location>
</feature>
<dbReference type="OrthoDB" id="19938at2759"/>